<accession>A0ABD4QJ05</accession>
<reference evidence="1 3" key="1">
    <citation type="submission" date="2015-07" db="EMBL/GenBank/DDBJ databases">
        <title>Bacillus zhangzhouensis sp. nov. and Bacillus nanhaiticus sp. nov.</title>
        <authorList>
            <person name="Liu Y."/>
            <person name="Lai Q."/>
            <person name="Shao Z."/>
        </authorList>
    </citation>
    <scope>NUCLEOTIDE SEQUENCE [LARGE SCALE GENOMIC DNA]</scope>
    <source>
        <strain evidence="1 3">NH7I_1</strain>
    </source>
</reference>
<evidence type="ECO:0008006" key="5">
    <source>
        <dbReference type="Google" id="ProtNLM"/>
    </source>
</evidence>
<dbReference type="EMBL" id="JAGQFH010000023">
    <property type="protein sequence ID" value="MBR8690449.1"/>
    <property type="molecule type" value="Genomic_DNA"/>
</dbReference>
<evidence type="ECO:0000313" key="2">
    <source>
        <dbReference type="EMBL" id="MBR8690449.1"/>
    </source>
</evidence>
<proteinExistence type="predicted"/>
<keyword evidence="3" id="KW-1185">Reference proteome</keyword>
<organism evidence="2 4">
    <name type="scientific">Bacillus australimaris</name>
    <dbReference type="NCBI Taxonomy" id="1326968"/>
    <lineage>
        <taxon>Bacteria</taxon>
        <taxon>Bacillati</taxon>
        <taxon>Bacillota</taxon>
        <taxon>Bacilli</taxon>
        <taxon>Bacillales</taxon>
        <taxon>Bacillaceae</taxon>
        <taxon>Bacillus</taxon>
    </lineage>
</organism>
<evidence type="ECO:0000313" key="3">
    <source>
        <dbReference type="Proteomes" id="UP000050272"/>
    </source>
</evidence>
<dbReference type="AlphaFoldDB" id="A0ABD4QJ05"/>
<dbReference type="Proteomes" id="UP000050272">
    <property type="component" value="Unassembled WGS sequence"/>
</dbReference>
<dbReference type="RefSeq" id="WP_060698942.1">
    <property type="nucleotide sequence ID" value="NZ_JAGQFH010000023.1"/>
</dbReference>
<evidence type="ECO:0000313" key="1">
    <source>
        <dbReference type="EMBL" id="KPN14244.1"/>
    </source>
</evidence>
<dbReference type="Proteomes" id="UP000676804">
    <property type="component" value="Unassembled WGS sequence"/>
</dbReference>
<reference evidence="2 4" key="2">
    <citation type="submission" date="2021-04" db="EMBL/GenBank/DDBJ databases">
        <title>Isolation of newly marine bacteria for enzymatic activity.</title>
        <authorList>
            <person name="Hadi W.A.M."/>
            <person name="Nair A.J.J."/>
            <person name="Edwin B.T."/>
        </authorList>
    </citation>
    <scope>NUCLEOTIDE SEQUENCE [LARGE SCALE GENOMIC DNA]</scope>
    <source>
        <strain evidence="2 4">B28A</strain>
    </source>
</reference>
<protein>
    <recommendedName>
        <fullName evidence="5">Asp/Glu/hydantoin racemase</fullName>
    </recommendedName>
</protein>
<comment type="caution">
    <text evidence="2">The sequence shown here is derived from an EMBL/GenBank/DDBJ whole genome shotgun (WGS) entry which is preliminary data.</text>
</comment>
<dbReference type="EMBL" id="LGYN01000023">
    <property type="protein sequence ID" value="KPN14244.1"/>
    <property type="molecule type" value="Genomic_DNA"/>
</dbReference>
<sequence>MIRLHCLHAHPSNIPYIEDAFPGKSFDVHHIVDSSFMERAKQDPAFDLHHQQAYAIDRLMQEREADLILLTCTQYIAALGDQQHLFQQPIVPIDEPLFEQICERKGPLQLVFSNPDTVEGTMHRLYAYAQERGKQVEAEILVLEDVFHLCLNGEMEAYHERIMVQLRRSVKQHREICVMQLSMVHAAQQVEKETGVPIIHPLSSLKSFVHQKIVAAKE</sequence>
<evidence type="ECO:0000313" key="4">
    <source>
        <dbReference type="Proteomes" id="UP000676804"/>
    </source>
</evidence>
<name>A0ABD4QJ05_9BACI</name>
<gene>
    <name evidence="1" type="ORF">AKG37_09255</name>
    <name evidence="2" type="ORF">KCQ59_11715</name>
</gene>